<dbReference type="PROSITE" id="PS50994">
    <property type="entry name" value="INTEGRASE"/>
    <property type="match status" value="1"/>
</dbReference>
<dbReference type="GO" id="GO:0004523">
    <property type="term" value="F:RNA-DNA hybrid ribonuclease activity"/>
    <property type="evidence" value="ECO:0007669"/>
    <property type="project" value="UniProtKB-EC"/>
</dbReference>
<dbReference type="PROSITE" id="PS50878">
    <property type="entry name" value="RT_POL"/>
    <property type="match status" value="1"/>
</dbReference>
<accession>A0A1A8QBJ4</accession>
<dbReference type="Pfam" id="PF17919">
    <property type="entry name" value="RT_RNaseH_2"/>
    <property type="match status" value="1"/>
</dbReference>
<dbReference type="Pfam" id="PF00665">
    <property type="entry name" value="rve"/>
    <property type="match status" value="1"/>
</dbReference>
<evidence type="ECO:0000256" key="2">
    <source>
        <dbReference type="ARBA" id="ARBA00012180"/>
    </source>
</evidence>
<dbReference type="EC" id="3.1.26.4" evidence="2"/>
<dbReference type="GO" id="GO:0015074">
    <property type="term" value="P:DNA integration"/>
    <property type="evidence" value="ECO:0007669"/>
    <property type="project" value="InterPro"/>
</dbReference>
<organism evidence="6">
    <name type="scientific">Nothobranchius pienaari</name>
    <dbReference type="NCBI Taxonomy" id="704102"/>
    <lineage>
        <taxon>Eukaryota</taxon>
        <taxon>Metazoa</taxon>
        <taxon>Chordata</taxon>
        <taxon>Craniata</taxon>
        <taxon>Vertebrata</taxon>
        <taxon>Euteleostomi</taxon>
        <taxon>Actinopterygii</taxon>
        <taxon>Neopterygii</taxon>
        <taxon>Teleostei</taxon>
        <taxon>Neoteleostei</taxon>
        <taxon>Acanthomorphata</taxon>
        <taxon>Ovalentaria</taxon>
        <taxon>Atherinomorphae</taxon>
        <taxon>Cyprinodontiformes</taxon>
        <taxon>Nothobranchiidae</taxon>
        <taxon>Nothobranchius</taxon>
    </lineage>
</organism>
<dbReference type="PANTHER" id="PTHR33064:SF37">
    <property type="entry name" value="RIBONUCLEASE H"/>
    <property type="match status" value="1"/>
</dbReference>
<proteinExistence type="inferred from homology"/>
<dbReference type="InterPro" id="IPR051320">
    <property type="entry name" value="Viral_Replic_Matur_Polypro"/>
</dbReference>
<dbReference type="Gene3D" id="1.10.287.210">
    <property type="match status" value="1"/>
</dbReference>
<dbReference type="PANTHER" id="PTHR33064">
    <property type="entry name" value="POL PROTEIN"/>
    <property type="match status" value="1"/>
</dbReference>
<name>A0A1A8QBJ4_9TELE</name>
<dbReference type="InterPro" id="IPR043502">
    <property type="entry name" value="DNA/RNA_pol_sf"/>
</dbReference>
<dbReference type="InterPro" id="IPR012337">
    <property type="entry name" value="RNaseH-like_sf"/>
</dbReference>
<dbReference type="InterPro" id="IPR001584">
    <property type="entry name" value="Integrase_cat-core"/>
</dbReference>
<dbReference type="EMBL" id="HAEG01011986">
    <property type="protein sequence ID" value="SBR91170.1"/>
    <property type="molecule type" value="Transcribed_RNA"/>
</dbReference>
<feature type="domain" description="Reverse transcriptase" evidence="3">
    <location>
        <begin position="64"/>
        <end position="248"/>
    </location>
</feature>
<sequence>EEEEQLKQIPETLWSVGQTDVGLLNSIAPVEINPKSEFRPRIKQYSLSPEAEEGIAPVISDLLEAGVIRHCPDSPCNTPIWPIKKADGKTWRMIQDLRMVNTAVQTRAPHVPDPHTLLNSLKSSRKYFSVIDLSNAFFSVPVHPDSQFWFAFTYKNSKFTFTRLPQAFSDSPTIFTQAITNCLADFQCSANSQILVYVDDILVASNDAESCLKDSLALLQHLHKTGNKVSKSKLQWVKTTVQYLGHTLTGEGRQIQSGRQETILNTPKPQTKKQMMQFLGLVNYCRQYIPHYAEKTQPLSEMIHGQQMEMNDKISWTPLTEAAFVNLKQDIHSSTTLILPDYSKPFTQTVDCRNGFMTSVLLQKHGDKQRPVAFYSKKLDQVAQALPVCVQAVSAAALAISSSADVVLFHPLTLLVPHAVDVLLLQGRLGLLSPARHLSYTAVLMSQPHITIQRCNILNPATLLPTPADGDPHNCIEATDNLQLPRPDLKDTPLPDSLIWFVDGSCSKTETGKTQTGYAIVQTPDLVIEAKSLPPHFSAQAAEIIALTRACELASGQPLTVYTDSQYAFSTVHCFAKQWERRGMVTSSGKPITHSQLLLRLLRAVLLPSALAICKCQAHTSGKDPVSFGNRFADEVAKSASQGVFGSSDLFTAQITDSLIDHTVLADMQVHTPAAEKQLWKVKGATLSADGLYVAHDKPVLPKSLFKAAALVSHGPCHVSTEGMAHLIKQHFTTYNLESYLRHFCRSCVICAKHNAQGNVRPKRGQFPQAKYPFQMLHMDFIELTQSGPYKYCLVIVDAFSKWVEIIPTAKNDALTVAKALCKTIIANHGIPEVIYSGNGPHFVNEVIQNMANHLGIKLKNHCAYHPASAGLVERNNATIKNRLRKCMAETKKPWPECLDLVKLYMRITPNNLGLTPFEIIYGRPYKLPLVNKDLQKTEDELTLADYMKMIILSKESQTANTWPISSPVLQDKTPAVTPGDWVFIKVIKRKTWTSPKSTCDDTLPGDGWTVRSRTSHTKKHWLTLRITTPGYITINVTLLSLVMTGRPYYPPWKTHEHNLEVPSIMGMGTPEGYIWKCGSSLYLYLPRDWCGTCSLARLQPSSYIITEEGSVFTRTPESKRHKREFKPIKVFRPFSSDDSHKPLYDDSKGMLYTIFPQLGTASLMKRMNEVWWTLENITTILSDMTLFLANNPERQAMKTMLLQHQLALDILFASEGGLCAKIGEHCCTYLPSSRDNWTLIHDRVRQIGDFLKSNESTGGSWSFMSWLMS</sequence>
<evidence type="ECO:0000313" key="6">
    <source>
        <dbReference type="EMBL" id="SBR91170.1"/>
    </source>
</evidence>
<evidence type="ECO:0000259" key="3">
    <source>
        <dbReference type="PROSITE" id="PS50878"/>
    </source>
</evidence>
<dbReference type="Gene3D" id="3.10.10.10">
    <property type="entry name" value="HIV Type 1 Reverse Transcriptase, subunit A, domain 1"/>
    <property type="match status" value="1"/>
</dbReference>
<dbReference type="InterPro" id="IPR002156">
    <property type="entry name" value="RNaseH_domain"/>
</dbReference>
<dbReference type="AlphaFoldDB" id="A0A1A8QBJ4"/>
<dbReference type="Gene3D" id="3.30.70.270">
    <property type="match status" value="2"/>
</dbReference>
<dbReference type="SUPFAM" id="SSF53098">
    <property type="entry name" value="Ribonuclease H-like"/>
    <property type="match status" value="2"/>
</dbReference>
<dbReference type="Pfam" id="PF00078">
    <property type="entry name" value="RVT_1"/>
    <property type="match status" value="1"/>
</dbReference>
<feature type="non-terminal residue" evidence="6">
    <location>
        <position position="1"/>
    </location>
</feature>
<dbReference type="InterPro" id="IPR000477">
    <property type="entry name" value="RT_dom"/>
</dbReference>
<dbReference type="Gene3D" id="1.10.340.70">
    <property type="match status" value="1"/>
</dbReference>
<dbReference type="InterPro" id="IPR036397">
    <property type="entry name" value="RNaseH_sf"/>
</dbReference>
<evidence type="ECO:0000256" key="1">
    <source>
        <dbReference type="ARBA" id="ARBA00010879"/>
    </source>
</evidence>
<dbReference type="Gene3D" id="3.10.20.370">
    <property type="match status" value="1"/>
</dbReference>
<feature type="domain" description="RNase H type-1" evidence="4">
    <location>
        <begin position="494"/>
        <end position="642"/>
    </location>
</feature>
<protein>
    <recommendedName>
        <fullName evidence="2">ribonuclease H</fullName>
        <ecNumber evidence="2">3.1.26.4</ecNumber>
    </recommendedName>
</protein>
<evidence type="ECO:0000259" key="5">
    <source>
        <dbReference type="PROSITE" id="PS50994"/>
    </source>
</evidence>
<dbReference type="SUPFAM" id="SSF58069">
    <property type="entry name" value="Virus ectodomain"/>
    <property type="match status" value="1"/>
</dbReference>
<feature type="non-terminal residue" evidence="6">
    <location>
        <position position="1270"/>
    </location>
</feature>
<comment type="similarity">
    <text evidence="1">Belongs to the beta type-B retroviral polymerase family. HERV class-II K(HML-2) pol subfamily.</text>
</comment>
<dbReference type="GO" id="GO:0003676">
    <property type="term" value="F:nucleic acid binding"/>
    <property type="evidence" value="ECO:0007669"/>
    <property type="project" value="InterPro"/>
</dbReference>
<reference evidence="6" key="2">
    <citation type="submission" date="2016-06" db="EMBL/GenBank/DDBJ databases">
        <title>The genome of a short-lived fish provides insights into sex chromosome evolution and the genetic control of aging.</title>
        <authorList>
            <person name="Reichwald K."/>
            <person name="Felder M."/>
            <person name="Petzold A."/>
            <person name="Koch P."/>
            <person name="Groth M."/>
            <person name="Platzer M."/>
        </authorList>
    </citation>
    <scope>NUCLEOTIDE SEQUENCE</scope>
    <source>
        <tissue evidence="6">Brain</tissue>
    </source>
</reference>
<gene>
    <name evidence="6" type="primary">DAAM2</name>
</gene>
<dbReference type="Pfam" id="PF00429">
    <property type="entry name" value="TLV_coat"/>
    <property type="match status" value="1"/>
</dbReference>
<feature type="domain" description="Integrase catalytic" evidence="5">
    <location>
        <begin position="769"/>
        <end position="925"/>
    </location>
</feature>
<reference evidence="6" key="1">
    <citation type="submission" date="2016-05" db="EMBL/GenBank/DDBJ databases">
        <authorList>
            <person name="Lavstsen T."/>
            <person name="Jespersen J.S."/>
        </authorList>
    </citation>
    <scope>NUCLEOTIDE SEQUENCE</scope>
    <source>
        <tissue evidence="6">Brain</tissue>
    </source>
</reference>
<dbReference type="InterPro" id="IPR043128">
    <property type="entry name" value="Rev_trsase/Diguanyl_cyclase"/>
</dbReference>
<dbReference type="PROSITE" id="PS50879">
    <property type="entry name" value="RNASE_H_1"/>
    <property type="match status" value="1"/>
</dbReference>
<dbReference type="InterPro" id="IPR018154">
    <property type="entry name" value="TLV/ENV_coat_polyprotein"/>
</dbReference>
<dbReference type="Pfam" id="PF00075">
    <property type="entry name" value="RNase_H"/>
    <property type="match status" value="1"/>
</dbReference>
<evidence type="ECO:0000259" key="4">
    <source>
        <dbReference type="PROSITE" id="PS50879"/>
    </source>
</evidence>
<dbReference type="Gene3D" id="3.30.420.10">
    <property type="entry name" value="Ribonuclease H-like superfamily/Ribonuclease H"/>
    <property type="match status" value="2"/>
</dbReference>
<dbReference type="InterPro" id="IPR041577">
    <property type="entry name" value="RT_RNaseH_2"/>
</dbReference>
<dbReference type="SUPFAM" id="SSF56672">
    <property type="entry name" value="DNA/RNA polymerases"/>
    <property type="match status" value="1"/>
</dbReference>